<name>A0A7X6GY15_9RHOB</name>
<comment type="caution">
    <text evidence="3">The sequence shown here is derived from an EMBL/GenBank/DDBJ whole genome shotgun (WGS) entry which is preliminary data.</text>
</comment>
<sequence length="174" mass="18909">MADDDDKDGLEPSGLVAKNKELLAEVKGLKARVKELEEELGKAAGRAEVAEAEVRRITLDEPVEAVLGDLFAVKLKYVMPDLREHFDFRLEDGAVRFVTAEGEPVKIEEAGGKRDAQFTASDVRRALEAHGGFDQVLVSEFKGGSGKPPGSNSGGIRVPPKDRQAKVEPRFGLR</sequence>
<accession>A0A7X6GY15</accession>
<keyword evidence="4" id="KW-1185">Reference proteome</keyword>
<evidence type="ECO:0000256" key="2">
    <source>
        <dbReference type="SAM" id="MobiDB-lite"/>
    </source>
</evidence>
<evidence type="ECO:0000256" key="1">
    <source>
        <dbReference type="SAM" id="Coils"/>
    </source>
</evidence>
<organism evidence="3 4">
    <name type="scientific">Roseicyclus persicicus</name>
    <dbReference type="NCBI Taxonomy" id="2650661"/>
    <lineage>
        <taxon>Bacteria</taxon>
        <taxon>Pseudomonadati</taxon>
        <taxon>Pseudomonadota</taxon>
        <taxon>Alphaproteobacteria</taxon>
        <taxon>Rhodobacterales</taxon>
        <taxon>Roseobacteraceae</taxon>
        <taxon>Roseicyclus</taxon>
    </lineage>
</organism>
<dbReference type="Proteomes" id="UP000526408">
    <property type="component" value="Unassembled WGS sequence"/>
</dbReference>
<protein>
    <submittedName>
        <fullName evidence="3">Uncharacterized protein</fullName>
    </submittedName>
</protein>
<evidence type="ECO:0000313" key="4">
    <source>
        <dbReference type="Proteomes" id="UP000526408"/>
    </source>
</evidence>
<evidence type="ECO:0000313" key="3">
    <source>
        <dbReference type="EMBL" id="NKX43598.1"/>
    </source>
</evidence>
<reference evidence="3 4" key="1">
    <citation type="submission" date="2020-04" db="EMBL/GenBank/DDBJ databases">
        <authorList>
            <person name="Yoon J."/>
        </authorList>
    </citation>
    <scope>NUCLEOTIDE SEQUENCE [LARGE SCALE GENOMIC DNA]</scope>
    <source>
        <strain evidence="3 4">KMU-115</strain>
    </source>
</reference>
<keyword evidence="1" id="KW-0175">Coiled coil</keyword>
<feature type="region of interest" description="Disordered" evidence="2">
    <location>
        <begin position="139"/>
        <end position="174"/>
    </location>
</feature>
<dbReference type="EMBL" id="JAAZQQ010000001">
    <property type="protein sequence ID" value="NKX43598.1"/>
    <property type="molecule type" value="Genomic_DNA"/>
</dbReference>
<dbReference type="RefSeq" id="WP_168621954.1">
    <property type="nucleotide sequence ID" value="NZ_JAAZQQ010000001.1"/>
</dbReference>
<dbReference type="AlphaFoldDB" id="A0A7X6GY15"/>
<feature type="compositionally biased region" description="Basic and acidic residues" evidence="2">
    <location>
        <begin position="159"/>
        <end position="174"/>
    </location>
</feature>
<proteinExistence type="predicted"/>
<gene>
    <name evidence="3" type="ORF">HCU73_03265</name>
</gene>
<feature type="coiled-coil region" evidence="1">
    <location>
        <begin position="19"/>
        <end position="53"/>
    </location>
</feature>